<dbReference type="EMBL" id="MCGO01000033">
    <property type="protein sequence ID" value="ORY40951.1"/>
    <property type="molecule type" value="Genomic_DNA"/>
</dbReference>
<name>A0A1Y2C1R4_9FUNG</name>
<reference evidence="1 2" key="1">
    <citation type="submission" date="2016-07" db="EMBL/GenBank/DDBJ databases">
        <title>Pervasive Adenine N6-methylation of Active Genes in Fungi.</title>
        <authorList>
            <consortium name="DOE Joint Genome Institute"/>
            <person name="Mondo S.J."/>
            <person name="Dannebaum R.O."/>
            <person name="Kuo R.C."/>
            <person name="Labutti K."/>
            <person name="Haridas S."/>
            <person name="Kuo A."/>
            <person name="Salamov A."/>
            <person name="Ahrendt S.R."/>
            <person name="Lipzen A."/>
            <person name="Sullivan W."/>
            <person name="Andreopoulos W.B."/>
            <person name="Clum A."/>
            <person name="Lindquist E."/>
            <person name="Daum C."/>
            <person name="Ramamoorthy G.K."/>
            <person name="Gryganskyi A."/>
            <person name="Culley D."/>
            <person name="Magnuson J.K."/>
            <person name="James T.Y."/>
            <person name="O'Malley M.A."/>
            <person name="Stajich J.E."/>
            <person name="Spatafora J.W."/>
            <person name="Visel A."/>
            <person name="Grigoriev I.V."/>
        </authorList>
    </citation>
    <scope>NUCLEOTIDE SEQUENCE [LARGE SCALE GENOMIC DNA]</scope>
    <source>
        <strain evidence="1 2">JEL800</strain>
    </source>
</reference>
<evidence type="ECO:0000313" key="1">
    <source>
        <dbReference type="EMBL" id="ORY40951.1"/>
    </source>
</evidence>
<proteinExistence type="predicted"/>
<keyword evidence="2" id="KW-1185">Reference proteome</keyword>
<comment type="caution">
    <text evidence="1">The sequence shown here is derived from an EMBL/GenBank/DDBJ whole genome shotgun (WGS) entry which is preliminary data.</text>
</comment>
<dbReference type="AlphaFoldDB" id="A0A1Y2C1R4"/>
<sequence length="909" mass="97242">MSTSVGLSLAASASAGCPPGSTIVAKTQNAGQARIGSLFGNQLYNPSLTSNNGYSVQPIQVQVLTPSGSPQAQCAVTWTPQIGSNLANGMVYPTTLSTDSNGISSAYWMAGKASQQAVDVSITRDDGSVSTVTISGTAVPHKTRSNSIHVNWETGAAWDKFSVDVTPHSWPPTTYYEAIGINDIYCVCDDFGGEGTGIQCRMPLKPVVDVTYTFTMTVVPAPGNLQDYTLQVTDQSNGQIYDLATMRYQSTQKNMGAYGFVEDWSTLGESCLDTEQRFVTFSNVKYFAKGVWATVDQSQAYGDAVFGVNHNEVCVNYQFAFGGGQYWLSSGGLAIGPPLNTPILAATHSTKMDEIIPGAGSGNIPQVSTTNGSPVVVGTIGVVGDKPVIATETSNTLSNSKQSSDITAVIFQAATFNFKVQTCVGQLQVETSDQLRVLKETLPSYLDSRGSMGFSVSSKEVSALTSLAEGSSQGLLLSATSASNEMFVIGGTNPTLFKYSLATTLCVGVSGSLFKTQLCPNSTASQVGFQFNLVSAPKLTLSCPSGSYLSTASAYVGQARIGSLYGNQLYDPNNSQNNTYAVKPISVVVKNAQGIVQPWCTVNWSPRASSNFSSGWVYPIRQYTDQTGSVTASWMAGSAYYQYLDVSILRDDGTSDKMTISGIGLPHATRSNSIHVTWKTPVWDMFSVDLTPHSWPPTTYYEAIGINNAYCGIQSQTILFSIWEYGGKNPVVLSQHKNATCGSFGGEGTGIHCQLPYKPSVNVTYTFKMSVKAAPGNLQDYTLTVTDQGSNQTFDIATMRYQSSQNNSGAYGFVEDWAESQPSCLQSKQRSVTFSNVKYYIARSGQWSVADQSQAWGDAVFTPNHNEVCVNYQFKFANGSYWLSSGGLAVGTPLNIPGQSNAYSMPSTI</sequence>
<dbReference type="InterPro" id="IPR021862">
    <property type="entry name" value="DUF3472"/>
</dbReference>
<evidence type="ECO:0000313" key="2">
    <source>
        <dbReference type="Proteomes" id="UP000193642"/>
    </source>
</evidence>
<dbReference type="Pfam" id="PF11958">
    <property type="entry name" value="DUF3472"/>
    <property type="match status" value="2"/>
</dbReference>
<dbReference type="Proteomes" id="UP000193642">
    <property type="component" value="Unassembled WGS sequence"/>
</dbReference>
<gene>
    <name evidence="1" type="ORF">BCR33DRAFT_826819</name>
</gene>
<organism evidence="1 2">
    <name type="scientific">Rhizoclosmatium globosum</name>
    <dbReference type="NCBI Taxonomy" id="329046"/>
    <lineage>
        <taxon>Eukaryota</taxon>
        <taxon>Fungi</taxon>
        <taxon>Fungi incertae sedis</taxon>
        <taxon>Chytridiomycota</taxon>
        <taxon>Chytridiomycota incertae sedis</taxon>
        <taxon>Chytridiomycetes</taxon>
        <taxon>Chytridiales</taxon>
        <taxon>Chytriomycetaceae</taxon>
        <taxon>Rhizoclosmatium</taxon>
    </lineage>
</organism>
<dbReference type="OrthoDB" id="2141993at2759"/>
<protein>
    <submittedName>
        <fullName evidence="1">Uncharacterized protein</fullName>
    </submittedName>
</protein>
<accession>A0A1Y2C1R4</accession>